<keyword evidence="2" id="KW-1185">Reference proteome</keyword>
<sequence length="520" mass="58577">MASSFTLVLDLAAVMAFISFVVAFDQRRKRKGLRYPPGPRALPIVGNLFDVPKEFSWLTYAGWGKTYGDIISIQVFGQVIVILNSATVARDLLEKRGTIYSGRPTIHFWELMNWSWFEMSTTYSEKWRLRRKMLDQGLRPSAAVLYRPMQKEKAHDLLKQLLSRPEEFRNHIEYLQGAIIMSLVYGYDLVGEDDLYLRTALDTNAISTRTLLPGSVIVNDLPFLKHLPEWLPGMGFKALARKGDKLGQDMVNLPFDLVKENMRHGAARLSVTRENLLELEHDHGVDAKETERAIAEASGSLYLAGADTTVSAISTLFLVLVLYPDIQRRAQAELDAVTEGKRLPDFEDRPRLPYVEALCKEVLRWRCVAPVGVPHSTMEDNVYNGYFIPKGATVIANIWAILQDSRVYTEPGAFKPERFLTPEGKVRDDPTLMAVWGFGRRICPGRHIAENTLFIVAAAFLATFTIGKAKDAHGSEIPVECAYTGAVLTYPKEFDCSIVPRSQKAEELISMESWETGTDH</sequence>
<dbReference type="Proteomes" id="UP000814140">
    <property type="component" value="Unassembled WGS sequence"/>
</dbReference>
<organism evidence="1 2">
    <name type="scientific">Artomyces pyxidatus</name>
    <dbReference type="NCBI Taxonomy" id="48021"/>
    <lineage>
        <taxon>Eukaryota</taxon>
        <taxon>Fungi</taxon>
        <taxon>Dikarya</taxon>
        <taxon>Basidiomycota</taxon>
        <taxon>Agaricomycotina</taxon>
        <taxon>Agaricomycetes</taxon>
        <taxon>Russulales</taxon>
        <taxon>Auriscalpiaceae</taxon>
        <taxon>Artomyces</taxon>
    </lineage>
</organism>
<reference evidence="1" key="2">
    <citation type="journal article" date="2022" name="New Phytol.">
        <title>Evolutionary transition to the ectomycorrhizal habit in the genomes of a hyperdiverse lineage of mushroom-forming fungi.</title>
        <authorList>
            <person name="Looney B."/>
            <person name="Miyauchi S."/>
            <person name="Morin E."/>
            <person name="Drula E."/>
            <person name="Courty P.E."/>
            <person name="Kohler A."/>
            <person name="Kuo A."/>
            <person name="LaButti K."/>
            <person name="Pangilinan J."/>
            <person name="Lipzen A."/>
            <person name="Riley R."/>
            <person name="Andreopoulos W."/>
            <person name="He G."/>
            <person name="Johnson J."/>
            <person name="Nolan M."/>
            <person name="Tritt A."/>
            <person name="Barry K.W."/>
            <person name="Grigoriev I.V."/>
            <person name="Nagy L.G."/>
            <person name="Hibbett D."/>
            <person name="Henrissat B."/>
            <person name="Matheny P.B."/>
            <person name="Labbe J."/>
            <person name="Martin F.M."/>
        </authorList>
    </citation>
    <scope>NUCLEOTIDE SEQUENCE</scope>
    <source>
        <strain evidence="1">HHB10654</strain>
    </source>
</reference>
<proteinExistence type="predicted"/>
<accession>A0ACB8TDT1</accession>
<comment type="caution">
    <text evidence="1">The sequence shown here is derived from an EMBL/GenBank/DDBJ whole genome shotgun (WGS) entry which is preliminary data.</text>
</comment>
<name>A0ACB8TDT1_9AGAM</name>
<evidence type="ECO:0000313" key="1">
    <source>
        <dbReference type="EMBL" id="KAI0066585.1"/>
    </source>
</evidence>
<evidence type="ECO:0000313" key="2">
    <source>
        <dbReference type="Proteomes" id="UP000814140"/>
    </source>
</evidence>
<gene>
    <name evidence="1" type="ORF">BV25DRAFT_1820596</name>
</gene>
<protein>
    <submittedName>
        <fullName evidence="1">Cytochrome P450</fullName>
    </submittedName>
</protein>
<dbReference type="EMBL" id="MU277192">
    <property type="protein sequence ID" value="KAI0066585.1"/>
    <property type="molecule type" value="Genomic_DNA"/>
</dbReference>
<reference evidence="1" key="1">
    <citation type="submission" date="2021-03" db="EMBL/GenBank/DDBJ databases">
        <authorList>
            <consortium name="DOE Joint Genome Institute"/>
            <person name="Ahrendt S."/>
            <person name="Looney B.P."/>
            <person name="Miyauchi S."/>
            <person name="Morin E."/>
            <person name="Drula E."/>
            <person name="Courty P.E."/>
            <person name="Chicoki N."/>
            <person name="Fauchery L."/>
            <person name="Kohler A."/>
            <person name="Kuo A."/>
            <person name="Labutti K."/>
            <person name="Pangilinan J."/>
            <person name="Lipzen A."/>
            <person name="Riley R."/>
            <person name="Andreopoulos W."/>
            <person name="He G."/>
            <person name="Johnson J."/>
            <person name="Barry K.W."/>
            <person name="Grigoriev I.V."/>
            <person name="Nagy L."/>
            <person name="Hibbett D."/>
            <person name="Henrissat B."/>
            <person name="Matheny P.B."/>
            <person name="Labbe J."/>
            <person name="Martin F."/>
        </authorList>
    </citation>
    <scope>NUCLEOTIDE SEQUENCE</scope>
    <source>
        <strain evidence="1">HHB10654</strain>
    </source>
</reference>